<dbReference type="STRING" id="1529.SAMN04487885_106142"/>
<evidence type="ECO:0000313" key="1">
    <source>
        <dbReference type="EMBL" id="SFF68479.1"/>
    </source>
</evidence>
<accession>A0A1I2KQ69</accession>
<dbReference type="EMBL" id="FOOE01000006">
    <property type="protein sequence ID" value="SFF68479.1"/>
    <property type="molecule type" value="Genomic_DNA"/>
</dbReference>
<evidence type="ECO:0000313" key="2">
    <source>
        <dbReference type="Proteomes" id="UP000182135"/>
    </source>
</evidence>
<evidence type="ECO:0008006" key="3">
    <source>
        <dbReference type="Google" id="ProtNLM"/>
    </source>
</evidence>
<reference evidence="1 2" key="1">
    <citation type="submission" date="2016-10" db="EMBL/GenBank/DDBJ databases">
        <authorList>
            <person name="de Groot N.N."/>
        </authorList>
    </citation>
    <scope>NUCLEOTIDE SEQUENCE [LARGE SCALE GENOMIC DNA]</scope>
    <source>
        <strain evidence="1 2">NLAE-zl-G419</strain>
    </source>
</reference>
<dbReference type="RefSeq" id="WP_074845037.1">
    <property type="nucleotide sequence ID" value="NZ_BAAACD010000023.1"/>
</dbReference>
<gene>
    <name evidence="1" type="ORF">SAMN04487885_106142</name>
</gene>
<keyword evidence="2" id="KW-1185">Reference proteome</keyword>
<organism evidence="1 2">
    <name type="scientific">Clostridium cadaveris</name>
    <dbReference type="NCBI Taxonomy" id="1529"/>
    <lineage>
        <taxon>Bacteria</taxon>
        <taxon>Bacillati</taxon>
        <taxon>Bacillota</taxon>
        <taxon>Clostridia</taxon>
        <taxon>Eubacteriales</taxon>
        <taxon>Clostridiaceae</taxon>
        <taxon>Clostridium</taxon>
    </lineage>
</organism>
<name>A0A1I2KQ69_9CLOT</name>
<dbReference type="eggNOG" id="ENOG50337D2">
    <property type="taxonomic scope" value="Bacteria"/>
</dbReference>
<dbReference type="OrthoDB" id="1753697at2"/>
<sequence>MARVYDIISRLENGNQKPVIKLDAEHEFKINNSKAAAFKIMALADDENVKEDERLEKIIKVGLGEEAFKYIESLKLSMPNYTLVINTIMAAIGDVELEEIEKEAKKERKNPRK</sequence>
<dbReference type="Proteomes" id="UP000182135">
    <property type="component" value="Unassembled WGS sequence"/>
</dbReference>
<dbReference type="GeneID" id="90545261"/>
<protein>
    <recommendedName>
        <fullName evidence="3">Phage XkdN-like tail assembly chaperone protein, TAC</fullName>
    </recommendedName>
</protein>
<dbReference type="AlphaFoldDB" id="A0A1I2KQ69"/>
<proteinExistence type="predicted"/>